<proteinExistence type="predicted"/>
<sequence length="191" mass="21054">MANSITPYRTLRYEGVIGQTSYYTCGAAAVATLLTHYYDRPTTEAEILELSEKAMEGSGKSPEERGITALALIEALGDRDIQARGMRLTLTSLAEYFGNGGLPVVLHVTKPQMHYVLAVGMVGDWIILADPSWGRRIQPLDDLVNKQGFSGVTLVPIPPENLIFTAKEKQSETLSWAESRLTTLNSLRRKL</sequence>
<accession>A0AAU8JJG3</accession>
<reference evidence="2" key="1">
    <citation type="submission" date="2024-07" db="EMBL/GenBank/DDBJ databases">
        <authorList>
            <person name="Kim Y.J."/>
            <person name="Jeong J.Y."/>
        </authorList>
    </citation>
    <scope>NUCLEOTIDE SEQUENCE</scope>
    <source>
        <strain evidence="2">GIHE-MW2</strain>
    </source>
</reference>
<dbReference type="Gene3D" id="3.90.70.10">
    <property type="entry name" value="Cysteine proteinases"/>
    <property type="match status" value="1"/>
</dbReference>
<dbReference type="Pfam" id="PF03412">
    <property type="entry name" value="Peptidase_C39"/>
    <property type="match status" value="1"/>
</dbReference>
<dbReference type="GO" id="GO:0016020">
    <property type="term" value="C:membrane"/>
    <property type="evidence" value="ECO:0007669"/>
    <property type="project" value="InterPro"/>
</dbReference>
<feature type="domain" description="Peptidase C39" evidence="1">
    <location>
        <begin position="19"/>
        <end position="154"/>
    </location>
</feature>
<dbReference type="AlphaFoldDB" id="A0AAU8JJG3"/>
<dbReference type="GO" id="GO:0005524">
    <property type="term" value="F:ATP binding"/>
    <property type="evidence" value="ECO:0007669"/>
    <property type="project" value="InterPro"/>
</dbReference>
<gene>
    <name evidence="2" type="ORF">ABWT76_002350</name>
</gene>
<dbReference type="GO" id="GO:0006508">
    <property type="term" value="P:proteolysis"/>
    <property type="evidence" value="ECO:0007669"/>
    <property type="project" value="InterPro"/>
</dbReference>
<evidence type="ECO:0000313" key="2">
    <source>
        <dbReference type="EMBL" id="XCM39418.1"/>
    </source>
</evidence>
<protein>
    <submittedName>
        <fullName evidence="2">Cysteine peptidase family C39 domain-containing protein</fullName>
    </submittedName>
</protein>
<organism evidence="2">
    <name type="scientific">Planktothricoides raciborskii GIHE-MW2</name>
    <dbReference type="NCBI Taxonomy" id="2792601"/>
    <lineage>
        <taxon>Bacteria</taxon>
        <taxon>Bacillati</taxon>
        <taxon>Cyanobacteriota</taxon>
        <taxon>Cyanophyceae</taxon>
        <taxon>Oscillatoriophycideae</taxon>
        <taxon>Oscillatoriales</taxon>
        <taxon>Oscillatoriaceae</taxon>
        <taxon>Planktothricoides</taxon>
    </lineage>
</organism>
<dbReference type="EMBL" id="CP159837">
    <property type="protein sequence ID" value="XCM39418.1"/>
    <property type="molecule type" value="Genomic_DNA"/>
</dbReference>
<dbReference type="GO" id="GO:0008233">
    <property type="term" value="F:peptidase activity"/>
    <property type="evidence" value="ECO:0007669"/>
    <property type="project" value="InterPro"/>
</dbReference>
<dbReference type="PROSITE" id="PS50990">
    <property type="entry name" value="PEPTIDASE_C39"/>
    <property type="match status" value="1"/>
</dbReference>
<dbReference type="RefSeq" id="WP_354636149.1">
    <property type="nucleotide sequence ID" value="NZ_CP159837.1"/>
</dbReference>
<dbReference type="InterPro" id="IPR005074">
    <property type="entry name" value="Peptidase_C39"/>
</dbReference>
<evidence type="ECO:0000259" key="1">
    <source>
        <dbReference type="PROSITE" id="PS50990"/>
    </source>
</evidence>
<name>A0AAU8JJG3_9CYAN</name>